<dbReference type="Gene3D" id="3.40.50.300">
    <property type="entry name" value="P-loop containing nucleotide triphosphate hydrolases"/>
    <property type="match status" value="1"/>
</dbReference>
<dbReference type="SUPFAM" id="SSF52540">
    <property type="entry name" value="P-loop containing nucleoside triphosphate hydrolases"/>
    <property type="match status" value="1"/>
</dbReference>
<evidence type="ECO:0000313" key="2">
    <source>
        <dbReference type="Proteomes" id="UP000327030"/>
    </source>
</evidence>
<dbReference type="RefSeq" id="WP_151623574.1">
    <property type="nucleotide sequence ID" value="NZ_CP043028.1"/>
</dbReference>
<accession>A0A5P6VR76</accession>
<dbReference type="AlphaFoldDB" id="A0A5P6VR76"/>
<dbReference type="Proteomes" id="UP000327030">
    <property type="component" value="Chromosome 1"/>
</dbReference>
<dbReference type="GO" id="GO:0005524">
    <property type="term" value="F:ATP binding"/>
    <property type="evidence" value="ECO:0007669"/>
    <property type="project" value="UniProtKB-KW"/>
</dbReference>
<dbReference type="InterPro" id="IPR027417">
    <property type="entry name" value="P-loop_NTPase"/>
</dbReference>
<dbReference type="EMBL" id="CP043028">
    <property type="protein sequence ID" value="QFJ55107.1"/>
    <property type="molecule type" value="Genomic_DNA"/>
</dbReference>
<protein>
    <submittedName>
        <fullName evidence="1">ATP-binding protein</fullName>
    </submittedName>
</protein>
<name>A0A5P6VR76_PSEXY</name>
<evidence type="ECO:0000313" key="1">
    <source>
        <dbReference type="EMBL" id="QFJ55107.1"/>
    </source>
</evidence>
<dbReference type="KEGG" id="pxv:FXF36_09660"/>
<organism evidence="1 2">
    <name type="scientific">Pseudobutyrivibrio xylanivorans</name>
    <dbReference type="NCBI Taxonomy" id="185007"/>
    <lineage>
        <taxon>Bacteria</taxon>
        <taxon>Bacillati</taxon>
        <taxon>Bacillota</taxon>
        <taxon>Clostridia</taxon>
        <taxon>Lachnospirales</taxon>
        <taxon>Lachnospiraceae</taxon>
        <taxon>Pseudobutyrivibrio</taxon>
    </lineage>
</organism>
<proteinExistence type="predicted"/>
<dbReference type="OrthoDB" id="9788481at2"/>
<sequence length="172" mass="19966">MVIIITGASHVGKTVLSQRMLEKYKYPYVSIDHLKMGLIRSGNTELTPEDDEQLVGYLWPIVREMIKTAIENQQNLIIEGCYVPFDWRKDFDEQYLQEIAFICLAMTDEYIDSHFDEILNHALDIETRLDDSDCTVERLKADNRQVISEYQNAGEKVILIDGDYEQVIKSLL</sequence>
<keyword evidence="1" id="KW-0547">Nucleotide-binding</keyword>
<keyword evidence="1" id="KW-0067">ATP-binding</keyword>
<gene>
    <name evidence="1" type="ORF">FXF36_09660</name>
</gene>
<reference evidence="2" key="1">
    <citation type="submission" date="2019-08" db="EMBL/GenBank/DDBJ databases">
        <title>Complete Genome Sequence of the Polysaccharide-Degrading Rumen Bacterium Pseudobutyrivibrio xylanivorans MA3014.</title>
        <authorList>
            <person name="Palevich N."/>
            <person name="Maclean P.H."/>
            <person name="Kelly W.J."/>
            <person name="Leahy S.C."/>
            <person name="Rakonjac J."/>
            <person name="Attwood G.T."/>
        </authorList>
    </citation>
    <scope>NUCLEOTIDE SEQUENCE [LARGE SCALE GENOMIC DNA]</scope>
    <source>
        <strain evidence="2">MA3014</strain>
    </source>
</reference>